<organism evidence="3 4">
    <name type="scientific">Rhizopogon vinicolor AM-OR11-026</name>
    <dbReference type="NCBI Taxonomy" id="1314800"/>
    <lineage>
        <taxon>Eukaryota</taxon>
        <taxon>Fungi</taxon>
        <taxon>Dikarya</taxon>
        <taxon>Basidiomycota</taxon>
        <taxon>Agaricomycotina</taxon>
        <taxon>Agaricomycetes</taxon>
        <taxon>Agaricomycetidae</taxon>
        <taxon>Boletales</taxon>
        <taxon>Suillineae</taxon>
        <taxon>Rhizopogonaceae</taxon>
        <taxon>Rhizopogon</taxon>
    </lineage>
</organism>
<keyword evidence="2" id="KW-0732">Signal</keyword>
<proteinExistence type="predicted"/>
<feature type="compositionally biased region" description="Polar residues" evidence="1">
    <location>
        <begin position="32"/>
        <end position="50"/>
    </location>
</feature>
<evidence type="ECO:0000256" key="2">
    <source>
        <dbReference type="SAM" id="SignalP"/>
    </source>
</evidence>
<reference evidence="3 4" key="1">
    <citation type="submission" date="2016-06" db="EMBL/GenBank/DDBJ databases">
        <title>Comparative genomics of the ectomycorrhizal sister species Rhizopogon vinicolor and Rhizopogon vesiculosus (Basidiomycota: Boletales) reveals a divergence of the mating type B locus.</title>
        <authorList>
            <consortium name="DOE Joint Genome Institute"/>
            <person name="Mujic A.B."/>
            <person name="Kuo A."/>
            <person name="Tritt A."/>
            <person name="Lipzen A."/>
            <person name="Chen C."/>
            <person name="Johnson J."/>
            <person name="Sharma A."/>
            <person name="Barry K."/>
            <person name="Grigoriev I.V."/>
            <person name="Spatafora J.W."/>
        </authorList>
    </citation>
    <scope>NUCLEOTIDE SEQUENCE [LARGE SCALE GENOMIC DNA]</scope>
    <source>
        <strain evidence="3 4">AM-OR11-026</strain>
    </source>
</reference>
<dbReference type="Proteomes" id="UP000092154">
    <property type="component" value="Unassembled WGS sequence"/>
</dbReference>
<dbReference type="OrthoDB" id="2502001at2759"/>
<protein>
    <recommendedName>
        <fullName evidence="5">Thioredoxin-like fold domain-containing protein</fullName>
    </recommendedName>
</protein>
<feature type="compositionally biased region" description="Low complexity" evidence="1">
    <location>
        <begin position="283"/>
        <end position="314"/>
    </location>
</feature>
<sequence length="326" mass="35824">MKSLAYAAGFLSLTALVDAQYFSAGWNPGQPVPSQSASPAHTSIPSSNPAKQHGPGKMSFLDSLVTVGPLAAISSLIGLNITGTPAVTWDERIPLITDENYAEMIVNETLTPEEEKERVWFLIITTTAGQPEGISQFVDNVFDATYNYTLDKGDLPHVRFGRVDYLNVTSLTTKWVVWSAPYLVVLKDRGQELRFYKAGQIRLTDEILHQFLKEEGWMIKEPWRSIYGPGGEREYILDYLAQVLSTVYGALVRVPKWLMYMMSGGLATFFINFLHKPSPPKSAPEAAAKHASASTSAPPSQEPAPASSTPTKTPQKGSSNKRKGKK</sequence>
<gene>
    <name evidence="3" type="ORF">K503DRAFT_708709</name>
</gene>
<dbReference type="AlphaFoldDB" id="A0A1B7NES9"/>
<feature type="chain" id="PRO_5008597971" description="Thioredoxin-like fold domain-containing protein" evidence="2">
    <location>
        <begin position="20"/>
        <end position="326"/>
    </location>
</feature>
<feature type="signal peptide" evidence="2">
    <location>
        <begin position="1"/>
        <end position="19"/>
    </location>
</feature>
<evidence type="ECO:0008006" key="5">
    <source>
        <dbReference type="Google" id="ProtNLM"/>
    </source>
</evidence>
<evidence type="ECO:0000313" key="4">
    <source>
        <dbReference type="Proteomes" id="UP000092154"/>
    </source>
</evidence>
<keyword evidence="4" id="KW-1185">Reference proteome</keyword>
<feature type="region of interest" description="Disordered" evidence="1">
    <location>
        <begin position="30"/>
        <end position="55"/>
    </location>
</feature>
<name>A0A1B7NES9_9AGAM</name>
<evidence type="ECO:0000256" key="1">
    <source>
        <dbReference type="SAM" id="MobiDB-lite"/>
    </source>
</evidence>
<evidence type="ECO:0000313" key="3">
    <source>
        <dbReference type="EMBL" id="OAX43365.1"/>
    </source>
</evidence>
<dbReference type="InParanoid" id="A0A1B7NES9"/>
<dbReference type="EMBL" id="KV448139">
    <property type="protein sequence ID" value="OAX43365.1"/>
    <property type="molecule type" value="Genomic_DNA"/>
</dbReference>
<accession>A0A1B7NES9</accession>
<feature type="region of interest" description="Disordered" evidence="1">
    <location>
        <begin position="279"/>
        <end position="326"/>
    </location>
</feature>
<dbReference type="STRING" id="1314800.A0A1B7NES9"/>